<evidence type="ECO:0000313" key="2">
    <source>
        <dbReference type="Proteomes" id="UP000076925"/>
    </source>
</evidence>
<dbReference type="GO" id="GO:0003824">
    <property type="term" value="F:catalytic activity"/>
    <property type="evidence" value="ECO:0007669"/>
    <property type="project" value="InterPro"/>
</dbReference>
<dbReference type="NCBIfam" id="TIGR03793">
    <property type="entry name" value="leader_NHLP"/>
    <property type="match status" value="1"/>
</dbReference>
<gene>
    <name evidence="1" type="ORF">WA1_23785</name>
</gene>
<accession>A0A139X7J0</accession>
<dbReference type="SUPFAM" id="SSF56209">
    <property type="entry name" value="Nitrile hydratase alpha chain"/>
    <property type="match status" value="2"/>
</dbReference>
<dbReference type="EMBL" id="ANNX02000026">
    <property type="protein sequence ID" value="KYC40668.1"/>
    <property type="molecule type" value="Genomic_DNA"/>
</dbReference>
<dbReference type="Gene3D" id="3.90.330.10">
    <property type="entry name" value="Nitrile hydratase alpha /Thiocyanate hydrolase gamma"/>
    <property type="match status" value="1"/>
</dbReference>
<dbReference type="AlphaFoldDB" id="A0A139X7J0"/>
<protein>
    <recommendedName>
        <fullName evidence="3">Nitrile hydratase alpha /Thiocyanate hydrolase gamma domain-containing protein</fullName>
    </recommendedName>
</protein>
<dbReference type="GO" id="GO:0046914">
    <property type="term" value="F:transition metal ion binding"/>
    <property type="evidence" value="ECO:0007669"/>
    <property type="project" value="InterPro"/>
</dbReference>
<dbReference type="InterPro" id="IPR036648">
    <property type="entry name" value="CN_Hdrase_a/SCN_Hdrase_g_sf"/>
</dbReference>
<organism evidence="1 2">
    <name type="scientific">Scytonema hofmannii PCC 7110</name>
    <dbReference type="NCBI Taxonomy" id="128403"/>
    <lineage>
        <taxon>Bacteria</taxon>
        <taxon>Bacillati</taxon>
        <taxon>Cyanobacteriota</taxon>
        <taxon>Cyanophyceae</taxon>
        <taxon>Nostocales</taxon>
        <taxon>Scytonemataceae</taxon>
        <taxon>Scytonema</taxon>
    </lineage>
</organism>
<dbReference type="InterPro" id="IPR022513">
    <property type="entry name" value="TOMM_pelo"/>
</dbReference>
<sequence>MTQSNYEVEGAYEDKKESSFTRINLQKSRYIMTKRIYFYKLLLERLWSDEQFKNCFIADPKPILCEFGVQLPEFLKKIEVHEDKLNLRNYILPMKEQLERYNLEEQNLIIAQVIRRALADEAFKAKLLQNPKAGIKEATGEDLPEDLTICFYEGTPTVRHLVIPMNPNKQQLSDSQLEMVAGGIAFPILRQSQPYIFGLQQFSPT</sequence>
<comment type="caution">
    <text evidence="1">The sequence shown here is derived from an EMBL/GenBank/DDBJ whole genome shotgun (WGS) entry which is preliminary data.</text>
</comment>
<proteinExistence type="predicted"/>
<dbReference type="STRING" id="128403.WA1_23785"/>
<evidence type="ECO:0008006" key="3">
    <source>
        <dbReference type="Google" id="ProtNLM"/>
    </source>
</evidence>
<name>A0A139X7J0_9CYAN</name>
<dbReference type="Proteomes" id="UP000076925">
    <property type="component" value="Unassembled WGS sequence"/>
</dbReference>
<evidence type="ECO:0000313" key="1">
    <source>
        <dbReference type="EMBL" id="KYC40668.1"/>
    </source>
</evidence>
<reference evidence="1 2" key="1">
    <citation type="journal article" date="2013" name="Genome Biol. Evol.">
        <title>Genomes of Stigonematalean cyanobacteria (subsection V) and the evolution of oxygenic photosynthesis from prokaryotes to plastids.</title>
        <authorList>
            <person name="Dagan T."/>
            <person name="Roettger M."/>
            <person name="Stucken K."/>
            <person name="Landan G."/>
            <person name="Koch R."/>
            <person name="Major P."/>
            <person name="Gould S.B."/>
            <person name="Goremykin V.V."/>
            <person name="Rippka R."/>
            <person name="Tandeau de Marsac N."/>
            <person name="Gugger M."/>
            <person name="Lockhart P.J."/>
            <person name="Allen J.F."/>
            <person name="Brune I."/>
            <person name="Maus I."/>
            <person name="Puhler A."/>
            <person name="Martin W.F."/>
        </authorList>
    </citation>
    <scope>NUCLEOTIDE SEQUENCE [LARGE SCALE GENOMIC DNA]</scope>
    <source>
        <strain evidence="1 2">PCC 7110</strain>
    </source>
</reference>
<keyword evidence="2" id="KW-1185">Reference proteome</keyword>